<dbReference type="Pfam" id="PF03130">
    <property type="entry name" value="HEAT_PBS"/>
    <property type="match status" value="1"/>
</dbReference>
<dbReference type="GO" id="GO:0020037">
    <property type="term" value="F:heme binding"/>
    <property type="evidence" value="ECO:0007669"/>
    <property type="project" value="InterPro"/>
</dbReference>
<feature type="chain" id="PRO_5021945032" evidence="8">
    <location>
        <begin position="20"/>
        <end position="661"/>
    </location>
</feature>
<evidence type="ECO:0000256" key="1">
    <source>
        <dbReference type="ARBA" id="ARBA00022448"/>
    </source>
</evidence>
<dbReference type="Proteomes" id="UP000320672">
    <property type="component" value="Chromosome"/>
</dbReference>
<accession>A0A517MBR7</accession>
<dbReference type="PROSITE" id="PS51007">
    <property type="entry name" value="CYTC"/>
    <property type="match status" value="1"/>
</dbReference>
<evidence type="ECO:0000256" key="7">
    <source>
        <dbReference type="PROSITE-ProRule" id="PRU00433"/>
    </source>
</evidence>
<dbReference type="SUPFAM" id="SSF46626">
    <property type="entry name" value="Cytochrome c"/>
    <property type="match status" value="1"/>
</dbReference>
<keyword evidence="3 7" id="KW-0479">Metal-binding</keyword>
<keyword evidence="2 7" id="KW-0349">Heme</keyword>
<dbReference type="EMBL" id="CP036262">
    <property type="protein sequence ID" value="QDS92330.1"/>
    <property type="molecule type" value="Genomic_DNA"/>
</dbReference>
<dbReference type="PANTHER" id="PTHR33546:SF1">
    <property type="entry name" value="LARGE, MULTIFUNCTIONAL SECRETED PROTEIN"/>
    <property type="match status" value="1"/>
</dbReference>
<keyword evidence="8" id="KW-0732">Signal</keyword>
<evidence type="ECO:0000256" key="4">
    <source>
        <dbReference type="ARBA" id="ARBA00022982"/>
    </source>
</evidence>
<dbReference type="InterPro" id="IPR000923">
    <property type="entry name" value="BlueCu_1"/>
</dbReference>
<dbReference type="GO" id="GO:0005507">
    <property type="term" value="F:copper ion binding"/>
    <property type="evidence" value="ECO:0007669"/>
    <property type="project" value="InterPro"/>
</dbReference>
<keyword evidence="4" id="KW-0249">Electron transport</keyword>
<reference evidence="10 11" key="1">
    <citation type="submission" date="2019-02" db="EMBL/GenBank/DDBJ databases">
        <title>Deep-cultivation of Planctomycetes and their phenomic and genomic characterization uncovers novel biology.</title>
        <authorList>
            <person name="Wiegand S."/>
            <person name="Jogler M."/>
            <person name="Boedeker C."/>
            <person name="Pinto D."/>
            <person name="Vollmers J."/>
            <person name="Rivas-Marin E."/>
            <person name="Kohn T."/>
            <person name="Peeters S.H."/>
            <person name="Heuer A."/>
            <person name="Rast P."/>
            <person name="Oberbeckmann S."/>
            <person name="Bunk B."/>
            <person name="Jeske O."/>
            <person name="Meyerdierks A."/>
            <person name="Storesund J.E."/>
            <person name="Kallscheuer N."/>
            <person name="Luecker S."/>
            <person name="Lage O.M."/>
            <person name="Pohl T."/>
            <person name="Merkel B.J."/>
            <person name="Hornburger P."/>
            <person name="Mueller R.-W."/>
            <person name="Bruemmer F."/>
            <person name="Labrenz M."/>
            <person name="Spormann A.M."/>
            <person name="Op den Camp H."/>
            <person name="Overmann J."/>
            <person name="Amann R."/>
            <person name="Jetten M.S.M."/>
            <person name="Mascher T."/>
            <person name="Medema M.H."/>
            <person name="Devos D.P."/>
            <person name="Kaster A.-K."/>
            <person name="Ovreas L."/>
            <person name="Rohde M."/>
            <person name="Galperin M.Y."/>
            <person name="Jogler C."/>
        </authorList>
    </citation>
    <scope>NUCLEOTIDE SEQUENCE [LARGE SCALE GENOMIC DNA]</scope>
    <source>
        <strain evidence="10 11">FF011L</strain>
    </source>
</reference>
<dbReference type="Gene3D" id="2.60.40.420">
    <property type="entry name" value="Cupredoxins - blue copper proteins"/>
    <property type="match status" value="1"/>
</dbReference>
<dbReference type="PROSITE" id="PS00196">
    <property type="entry name" value="COPPER_BLUE"/>
    <property type="match status" value="1"/>
</dbReference>
<evidence type="ECO:0000256" key="6">
    <source>
        <dbReference type="ARBA" id="ARBA00023008"/>
    </source>
</evidence>
<dbReference type="SMART" id="SM00567">
    <property type="entry name" value="EZ_HEAT"/>
    <property type="match status" value="2"/>
</dbReference>
<gene>
    <name evidence="10" type="ORF">FF011L_10720</name>
</gene>
<keyword evidence="6" id="KW-0186">Copper</keyword>
<name>A0A517MBR7_9BACT</name>
<keyword evidence="5 7" id="KW-0408">Iron</keyword>
<evidence type="ECO:0000256" key="3">
    <source>
        <dbReference type="ARBA" id="ARBA00022723"/>
    </source>
</evidence>
<dbReference type="InterPro" id="IPR028871">
    <property type="entry name" value="BlueCu_1_BS"/>
</dbReference>
<dbReference type="Gene3D" id="1.10.760.10">
    <property type="entry name" value="Cytochrome c-like domain"/>
    <property type="match status" value="1"/>
</dbReference>
<dbReference type="SUPFAM" id="SSF48371">
    <property type="entry name" value="ARM repeat"/>
    <property type="match status" value="1"/>
</dbReference>
<organism evidence="10 11">
    <name type="scientific">Roseimaritima multifibrata</name>
    <dbReference type="NCBI Taxonomy" id="1930274"/>
    <lineage>
        <taxon>Bacteria</taxon>
        <taxon>Pseudomonadati</taxon>
        <taxon>Planctomycetota</taxon>
        <taxon>Planctomycetia</taxon>
        <taxon>Pirellulales</taxon>
        <taxon>Pirellulaceae</taxon>
        <taxon>Roseimaritima</taxon>
    </lineage>
</organism>
<dbReference type="CDD" id="cd04233">
    <property type="entry name" value="Auracyanin"/>
    <property type="match status" value="1"/>
</dbReference>
<dbReference type="InterPro" id="IPR008972">
    <property type="entry name" value="Cupredoxin"/>
</dbReference>
<dbReference type="NCBIfam" id="TIGR02603">
    <property type="entry name" value="CxxCH_TIGR02603"/>
    <property type="match status" value="1"/>
</dbReference>
<evidence type="ECO:0000256" key="8">
    <source>
        <dbReference type="SAM" id="SignalP"/>
    </source>
</evidence>
<feature type="signal peptide" evidence="8">
    <location>
        <begin position="1"/>
        <end position="19"/>
    </location>
</feature>
<dbReference type="InterPro" id="IPR036909">
    <property type="entry name" value="Cyt_c-like_dom_sf"/>
</dbReference>
<dbReference type="InterPro" id="IPR016024">
    <property type="entry name" value="ARM-type_fold"/>
</dbReference>
<dbReference type="SUPFAM" id="SSF49503">
    <property type="entry name" value="Cupredoxins"/>
    <property type="match status" value="1"/>
</dbReference>
<dbReference type="Gene3D" id="1.25.10.10">
    <property type="entry name" value="Leucine-rich Repeat Variant"/>
    <property type="match status" value="1"/>
</dbReference>
<dbReference type="Pfam" id="PF00034">
    <property type="entry name" value="Cytochrom_C"/>
    <property type="match status" value="1"/>
</dbReference>
<dbReference type="AlphaFoldDB" id="A0A517MBR7"/>
<sequence precursor="true">MVMRPIFQAVVLAASGAAATFLCGQILSAQEHAHGAHAHGAHAGHGSAAEGKEPMERPTIFLDKSPRVVAYQLKRLDNTRLLLVERFDTDVKYAPIYLAILTRAGMSPQYREEAVAALAKLNQSDAVDVLLSALAEVDDSDRQTRRTADQLSRLLLALPANVLAEHADDLAAAAAEEAAVVRKAGFAGLVVAGEQDRAAAIADADSDAMVDFLLSVPLVPKTNDRNGMRSLVIAQVSHSDPAVQRAAIRAIGAITAGRQQTFKQLAPLFTDADVRDSVVQTLLTIPADQRDPQTGAKLLADLAQFAEQTPAAKRTEDFFIDAMQLAVESLASVSPEQSRIYRDRLRAVAVRAVRIRTVEEEMRYDTPYFAVEAGRPVQVVLDNEDLMPHNFVLTVPGALKEVAQLGLKVGPDGGLDGKQYVPESELVLHATDMVPAGTQVRLTFDAPAEPGEYPYVCTFPQHWQRMYGVMIVVEDLDEWLRNPVPPTDPIGSNRSFVQSWQVSDLADSLEDGMRGRSPEIGMRIFKEASCANCHQVGGQGGAVGPALDDVFGRWKGDAKAVLQEILEPSHRIDAKYAMHVVLTLEGKTISGLIVEENKDEVLLLENPEALKPTVISQDDIEEIVKTSTSMMPKALLDQYTQDEVLELMAYLKGLAEKKPAE</sequence>
<keyword evidence="11" id="KW-1185">Reference proteome</keyword>
<proteinExistence type="predicted"/>
<evidence type="ECO:0000256" key="2">
    <source>
        <dbReference type="ARBA" id="ARBA00022617"/>
    </source>
</evidence>
<feature type="domain" description="Cytochrome c" evidence="9">
    <location>
        <begin position="516"/>
        <end position="655"/>
    </location>
</feature>
<dbReference type="InterPro" id="IPR004155">
    <property type="entry name" value="PBS_lyase_HEAT"/>
</dbReference>
<dbReference type="InterPro" id="IPR013427">
    <property type="entry name" value="Haem-bd_dom_put"/>
</dbReference>
<evidence type="ECO:0000313" key="11">
    <source>
        <dbReference type="Proteomes" id="UP000320672"/>
    </source>
</evidence>
<dbReference type="InterPro" id="IPR009056">
    <property type="entry name" value="Cyt_c-like_dom"/>
</dbReference>
<evidence type="ECO:0000313" key="10">
    <source>
        <dbReference type="EMBL" id="QDS92330.1"/>
    </source>
</evidence>
<dbReference type="OrthoDB" id="9814063at2"/>
<dbReference type="KEGG" id="rml:FF011L_10720"/>
<evidence type="ECO:0000259" key="9">
    <source>
        <dbReference type="PROSITE" id="PS51007"/>
    </source>
</evidence>
<protein>
    <submittedName>
        <fullName evidence="10">Auracyanin-A</fullName>
    </submittedName>
</protein>
<evidence type="ECO:0000256" key="5">
    <source>
        <dbReference type="ARBA" id="ARBA00023004"/>
    </source>
</evidence>
<dbReference type="PANTHER" id="PTHR33546">
    <property type="entry name" value="LARGE, MULTIFUNCTIONAL SECRETED PROTEIN-RELATED"/>
    <property type="match status" value="1"/>
</dbReference>
<keyword evidence="1" id="KW-0813">Transport</keyword>
<dbReference type="InterPro" id="IPR011989">
    <property type="entry name" value="ARM-like"/>
</dbReference>
<dbReference type="Pfam" id="PF00127">
    <property type="entry name" value="Copper-bind"/>
    <property type="match status" value="1"/>
</dbReference>
<dbReference type="GO" id="GO:0009055">
    <property type="term" value="F:electron transfer activity"/>
    <property type="evidence" value="ECO:0007669"/>
    <property type="project" value="InterPro"/>
</dbReference>